<evidence type="ECO:0000256" key="3">
    <source>
        <dbReference type="ARBA" id="ARBA00022723"/>
    </source>
</evidence>
<feature type="binding site" evidence="7">
    <location>
        <position position="146"/>
    </location>
    <ligand>
        <name>Mg(2+)</name>
        <dbReference type="ChEBI" id="CHEBI:18420"/>
        <label>1</label>
    </ligand>
</feature>
<dbReference type="InterPro" id="IPR004808">
    <property type="entry name" value="AP_endonuc_1"/>
</dbReference>
<dbReference type="CDD" id="cd09087">
    <property type="entry name" value="Ape1-like_AP-endo"/>
    <property type="match status" value="1"/>
</dbReference>
<evidence type="ECO:0000313" key="10">
    <source>
        <dbReference type="EMBL" id="SHJ42497.1"/>
    </source>
</evidence>
<evidence type="ECO:0000256" key="1">
    <source>
        <dbReference type="ARBA" id="ARBA00001936"/>
    </source>
</evidence>
<organism evidence="10 11">
    <name type="scientific">Rubritalea squalenifaciens DSM 18772</name>
    <dbReference type="NCBI Taxonomy" id="1123071"/>
    <lineage>
        <taxon>Bacteria</taxon>
        <taxon>Pseudomonadati</taxon>
        <taxon>Verrucomicrobiota</taxon>
        <taxon>Verrucomicrobiia</taxon>
        <taxon>Verrucomicrobiales</taxon>
        <taxon>Rubritaleaceae</taxon>
        <taxon>Rubritalea</taxon>
    </lineage>
</organism>
<dbReference type="GO" id="GO:0008311">
    <property type="term" value="F:double-stranded DNA 3'-5' DNA exonuclease activity"/>
    <property type="evidence" value="ECO:0007669"/>
    <property type="project" value="TreeGrafter"/>
</dbReference>
<dbReference type="PROSITE" id="PS00727">
    <property type="entry name" value="AP_NUCLEASE_F1_2"/>
    <property type="match status" value="1"/>
</dbReference>
<dbReference type="GO" id="GO:0046872">
    <property type="term" value="F:metal ion binding"/>
    <property type="evidence" value="ECO:0007669"/>
    <property type="project" value="UniProtKB-KW"/>
</dbReference>
<feature type="site" description="Interaction with DNA substrate" evidence="8">
    <location>
        <position position="244"/>
    </location>
</feature>
<dbReference type="Pfam" id="PF03372">
    <property type="entry name" value="Exo_endo_phos"/>
    <property type="match status" value="1"/>
</dbReference>
<dbReference type="OrthoDB" id="9803914at2"/>
<keyword evidence="11" id="KW-1185">Reference proteome</keyword>
<evidence type="ECO:0000256" key="7">
    <source>
        <dbReference type="PIRSR" id="PIRSR604808-2"/>
    </source>
</evidence>
<dbReference type="PROSITE" id="PS00726">
    <property type="entry name" value="AP_NUCLEASE_F1_1"/>
    <property type="match status" value="1"/>
</dbReference>
<feature type="active site" evidence="6">
    <location>
        <position position="107"/>
    </location>
</feature>
<sequence length="252" mass="28913">MRLISWNVNGIRAVLNKGFAEWFASEQPDILCLQETKARPEQVELPLEFAGYHQYWNAAEKAGYSGTLILTKHKPLSVTNGIDIEHHDTEGRVITAEFEDFYLITVYTPNAQNELRRLDYRMEWDADFLTYCKELEKSKPVIFCGDLNVAHTEIDLARPKQNRKSAGFSDQERAGFDNIVNAGFVDTFRHFYPETTDAYTWWSYRAGARGKNVGWRIDYFCTSESLKPKLKSASILADVMGSDHCPVTLELH</sequence>
<dbReference type="PANTHER" id="PTHR22748">
    <property type="entry name" value="AP ENDONUCLEASE"/>
    <property type="match status" value="1"/>
</dbReference>
<keyword evidence="7" id="KW-0464">Manganese</keyword>
<feature type="binding site" evidence="7">
    <location>
        <position position="148"/>
    </location>
    <ligand>
        <name>Mg(2+)</name>
        <dbReference type="ChEBI" id="CHEBI:18420"/>
        <label>1</label>
    </ligand>
</feature>
<keyword evidence="4" id="KW-0378">Hydrolase</keyword>
<evidence type="ECO:0000256" key="5">
    <source>
        <dbReference type="ARBA" id="ARBA00022842"/>
    </source>
</evidence>
<feature type="binding site" evidence="7">
    <location>
        <position position="244"/>
    </location>
    <ligand>
        <name>Mg(2+)</name>
        <dbReference type="ChEBI" id="CHEBI:18420"/>
        <label>1</label>
    </ligand>
</feature>
<dbReference type="SUPFAM" id="SSF56219">
    <property type="entry name" value="DNase I-like"/>
    <property type="match status" value="1"/>
</dbReference>
<dbReference type="AlphaFoldDB" id="A0A1M6J785"/>
<feature type="site" description="Important for catalytic activity" evidence="8">
    <location>
        <position position="218"/>
    </location>
</feature>
<dbReference type="PROSITE" id="PS51435">
    <property type="entry name" value="AP_NUCLEASE_F1_4"/>
    <property type="match status" value="1"/>
</dbReference>
<proteinExistence type="inferred from homology"/>
<gene>
    <name evidence="10" type="ORF">SAMN02745181_2028</name>
</gene>
<name>A0A1M6J785_9BACT</name>
<feature type="binding site" evidence="7">
    <location>
        <position position="243"/>
    </location>
    <ligand>
        <name>Mg(2+)</name>
        <dbReference type="ChEBI" id="CHEBI:18420"/>
        <label>1</label>
    </ligand>
</feature>
<dbReference type="PANTHER" id="PTHR22748:SF6">
    <property type="entry name" value="DNA-(APURINIC OR APYRIMIDINIC SITE) ENDONUCLEASE"/>
    <property type="match status" value="1"/>
</dbReference>
<feature type="site" description="Transition state stabilizer" evidence="8">
    <location>
        <position position="148"/>
    </location>
</feature>
<feature type="active site" description="Proton donor/acceptor" evidence="6">
    <location>
        <position position="146"/>
    </location>
</feature>
<dbReference type="EMBL" id="FQYR01000003">
    <property type="protein sequence ID" value="SHJ42497.1"/>
    <property type="molecule type" value="Genomic_DNA"/>
</dbReference>
<dbReference type="InterPro" id="IPR036691">
    <property type="entry name" value="Endo/exonu/phosph_ase_sf"/>
</dbReference>
<feature type="binding site" evidence="7">
    <location>
        <position position="35"/>
    </location>
    <ligand>
        <name>Mg(2+)</name>
        <dbReference type="ChEBI" id="CHEBI:18420"/>
        <label>1</label>
    </ligand>
</feature>
<dbReference type="GO" id="GO:0003906">
    <property type="term" value="F:DNA-(apurinic or apyrimidinic site) endonuclease activity"/>
    <property type="evidence" value="ECO:0007669"/>
    <property type="project" value="TreeGrafter"/>
</dbReference>
<comment type="cofactor">
    <cofactor evidence="1">
        <name>Mn(2+)</name>
        <dbReference type="ChEBI" id="CHEBI:29035"/>
    </cofactor>
</comment>
<feature type="active site" description="Proton acceptor" evidence="6">
    <location>
        <position position="244"/>
    </location>
</feature>
<dbReference type="GO" id="GO:0006284">
    <property type="term" value="P:base-excision repair"/>
    <property type="evidence" value="ECO:0007669"/>
    <property type="project" value="TreeGrafter"/>
</dbReference>
<dbReference type="GO" id="GO:0008081">
    <property type="term" value="F:phosphoric diester hydrolase activity"/>
    <property type="evidence" value="ECO:0007669"/>
    <property type="project" value="TreeGrafter"/>
</dbReference>
<keyword evidence="3 7" id="KW-0479">Metal-binding</keyword>
<dbReference type="InParanoid" id="A0A1M6J785"/>
<dbReference type="Gene3D" id="3.60.10.10">
    <property type="entry name" value="Endonuclease/exonuclease/phosphatase"/>
    <property type="match status" value="1"/>
</dbReference>
<dbReference type="GO" id="GO:0003677">
    <property type="term" value="F:DNA binding"/>
    <property type="evidence" value="ECO:0007669"/>
    <property type="project" value="InterPro"/>
</dbReference>
<feature type="binding site" evidence="7">
    <location>
        <position position="7"/>
    </location>
    <ligand>
        <name>Mg(2+)</name>
        <dbReference type="ChEBI" id="CHEBI:18420"/>
        <label>1</label>
    </ligand>
</feature>
<dbReference type="FunCoup" id="A0A1M6J785">
    <property type="interactions" value="450"/>
</dbReference>
<feature type="domain" description="Endonuclease/exonuclease/phosphatase" evidence="9">
    <location>
        <begin position="4"/>
        <end position="244"/>
    </location>
</feature>
<evidence type="ECO:0000259" key="9">
    <source>
        <dbReference type="Pfam" id="PF03372"/>
    </source>
</evidence>
<evidence type="ECO:0000256" key="2">
    <source>
        <dbReference type="ARBA" id="ARBA00007092"/>
    </source>
</evidence>
<dbReference type="STRING" id="1123071.SAMN02745181_2028"/>
<dbReference type="RefSeq" id="WP_143183594.1">
    <property type="nucleotide sequence ID" value="NZ_FQYR01000003.1"/>
</dbReference>
<evidence type="ECO:0000256" key="6">
    <source>
        <dbReference type="PIRSR" id="PIRSR604808-1"/>
    </source>
</evidence>
<dbReference type="NCBIfam" id="TIGR00633">
    <property type="entry name" value="xth"/>
    <property type="match status" value="1"/>
</dbReference>
<dbReference type="FunFam" id="3.60.10.10:FF:000034">
    <property type="entry name" value="Exodeoxyribonuclease III"/>
    <property type="match status" value="1"/>
</dbReference>
<protein>
    <submittedName>
        <fullName evidence="10">Exodeoxyribonuclease-3</fullName>
    </submittedName>
</protein>
<dbReference type="InterPro" id="IPR005135">
    <property type="entry name" value="Endo/exonuclease/phosphatase"/>
</dbReference>
<reference evidence="10 11" key="1">
    <citation type="submission" date="2016-11" db="EMBL/GenBank/DDBJ databases">
        <authorList>
            <person name="Jaros S."/>
            <person name="Januszkiewicz K."/>
            <person name="Wedrychowicz H."/>
        </authorList>
    </citation>
    <scope>NUCLEOTIDE SEQUENCE [LARGE SCALE GENOMIC DNA]</scope>
    <source>
        <strain evidence="10 11">DSM 18772</strain>
    </source>
</reference>
<accession>A0A1M6J785</accession>
<evidence type="ECO:0000256" key="8">
    <source>
        <dbReference type="PIRSR" id="PIRSR604808-3"/>
    </source>
</evidence>
<dbReference type="Proteomes" id="UP000184510">
    <property type="component" value="Unassembled WGS sequence"/>
</dbReference>
<evidence type="ECO:0000256" key="4">
    <source>
        <dbReference type="ARBA" id="ARBA00022801"/>
    </source>
</evidence>
<keyword evidence="5 7" id="KW-0460">Magnesium</keyword>
<comment type="cofactor">
    <cofactor evidence="7">
        <name>Mg(2+)</name>
        <dbReference type="ChEBI" id="CHEBI:18420"/>
    </cofactor>
    <cofactor evidence="7">
        <name>Mn(2+)</name>
        <dbReference type="ChEBI" id="CHEBI:29035"/>
    </cofactor>
    <text evidence="7">Probably binds two magnesium or manganese ions per subunit.</text>
</comment>
<dbReference type="InterPro" id="IPR020847">
    <property type="entry name" value="AP_endonuclease_F1_BS"/>
</dbReference>
<dbReference type="NCBIfam" id="TIGR00195">
    <property type="entry name" value="exoDNase_III"/>
    <property type="match status" value="1"/>
</dbReference>
<comment type="similarity">
    <text evidence="2">Belongs to the DNA repair enzymes AP/ExoA family.</text>
</comment>
<evidence type="ECO:0000313" key="11">
    <source>
        <dbReference type="Proteomes" id="UP000184510"/>
    </source>
</evidence>
<dbReference type="InterPro" id="IPR020848">
    <property type="entry name" value="AP_endonuclease_F1_CS"/>
</dbReference>